<evidence type="ECO:0000256" key="9">
    <source>
        <dbReference type="SAM" id="MobiDB-lite"/>
    </source>
</evidence>
<dbReference type="GO" id="GO:0005654">
    <property type="term" value="C:nucleoplasm"/>
    <property type="evidence" value="ECO:0007669"/>
    <property type="project" value="UniProtKB-SubCell"/>
</dbReference>
<sequence length="2666" mass="311991">MIDIKKFIKDTSNIPVIIYGSSGKTRLLTDLYNDAIVIDAREVVDIRTLIGFYKVKDYWIVYESGVLINAMNAGKTIIFKRIDNNYELLQLLIPVISNRSIVNGLNEEVKANNNFRILFTSATDLKINDTVSFEYKIEKDEILLNIDERIKKVIDDFKINNLTHRQLYRLSDVNLVNNFSCYQSVVNILLSPLLVNSIISNDRMVTNLCKMNIKKLKDLFYIKDNVDIIDNKIVKTNSVINCLNSLIFNIKNNIPTLLIGETGTGKTTMIEYLCNYAKELFHIESKFMIVNMSSDFDKQSLIGGYQSVNKKLIIKELLIDLNLTDNIDKFLKYNLDTQICILSKYPNKELANKAVNLLKNNLPFIYKEGILTEAMRNGDWILFDEINLASDDTLNLINAMIEKGSFFNEDGEIVKVNKNFRVFGCMNPWNDFGKKNFNTEVFNSIYFEDFSNNIDDIRKIVNFYLNNKFGYEKEITQFIYDFKQSVNEMKYIGTLEPVVSGRTICRMLKFIVYNCDIEIFSIIFESCNLFLFTQLNINSRMQAVKHFNDLFKTKFSLTSSSVGINNLSDFESNFFVNFKLEIIINDILRAIDFNIPVLLQGATCTGKTSLIYELSRKFNKNVIRINNHEHTESSDYLGRYINKNGEFVFEYGPLVKAMINGDWVLLDELNLASSDVLEVLNRVLDDNKEIYIPETNEIIKSSKEFRIFGTQNLNYGGRHGLAKSFRNRFIEITFNDKSGDEIKEILVKKCNLPKGFANAMVKVYEKLRRINSDLISLRDLLKWANRNIEDYNSLFNYGLQLILSRQRSESDKKEIIETFKSSFDELKKSVNYTPFNINDSHLKAIEESFPNFILTDAIKELIHNIYVAVKNREPILLIGETGIGKTMICEIIAMLFNRKLDMINMNENMEASDLIGQFEMVNGTIVWNDGVLISSIKNNNALLIDEINLSDDSVLERFNSLLESSKSLFIPEIDQLFEAKDFIILATMNPAGDFGKRELSPALRSRFTEIYFELSPEDKFIIISKLGKNIELYNEYKDKFLDLSFNHSLRKLKLILDHLNIIQQDSKFCSLELTTIWNDCLSLIGIDYKSSINYYKNFNTKEFMFTGSLVNCNKILRAMYHKKGILLEGPPGTGKTSFIQHLAKYYQKKCLRINLSESTEMCDLLGSYIPMGNNIQFVFSQFINYLKEGHWIILDEINLCSQSVIEGLNSILDYRQEIRVNNQIIKVNKDCRIFGTMNPTGVMGRKYLPKSFLDRFIHCSIVEYTKNDICKILRFKFGENFKFNENASLRHNIIINQMEIKKSNDNEKVVFSDLDLKGIYEYLDNDVFKINDVALSDVKLSNDLIIVQNQVNNLCEALKCLLNDIPIILTGNRGKMSFVKLLSNLMKFELINFYCHKEVDVTDLLGQFVKNNNNTSDEDLFIWKDSMILKGIKKRTLIVFHLPELVEKSVFDRLNSIFENNKSLNVYEKGYDIEVDICDDFRVILICDNIELLSSPIRDRCYNIKLNDEYNSIDICKIFNKPGFDLIKNVKNINECKLENNKNQLFLDLFYNNYSKYGLPIENFIRDTDIENYIKQYIPIDQIPTKDSKEVEKYLNIRNFINYKSKTDSGVFIVYLLQHCNFNRPIYCRDEFSLTNLIKWYIEDLPTKKFKDYEELIFLRDVFLNINFIDFDKIDSADKYEKDFEAIIDSPIDPLNYYIDHLDYSKKLAVSLIKEKMRSFIKQLYKNRKLVDLDINYYLNRIEETVIKHDKQIEETKLLIESRDWKIFRKNVDFSLCEYLGNNVFRREFSKFDDILSYKLSLLIKHKDECEKCVRRLSKDFTKVISLIENNIISNIILNEYNKYVFDKLNNEEPKPFELILETLITEENKSNNNNLYKIENNEIVKSDKLFNNVNIDKYMQDCLKYIFPSKTSYKVMEFRENKITVSYDFVKEYQQLNNLSIYSTIDSISNVVNLDNNKIFLTSKIFNYEPNYKYYLFLLFNNSNLESLEEYLLSSSVYEFIDKLKLTIKFIENRINCLTFNDLMIKNFICLYASLNLLEKHENIVKKSKIELKNNPNDYKSIIANYKDRFMLQPITKLLESLEVKIEIIDRCECKDEVNRESKLYNIFTSIRSKYKLKEEEKSECICKIFRRLSNSMITKKKSLSNIFSKFTDKNIELKKVYLDRNITYPFNVNDLNVSRMFYIYNRNKNFNISRDNEIIEMLISEVIISKYFNSHFLNLIVSYTETVEEIIEETRDDLKNGTGIENKNEDVSKEDIPDEYNANNSVEEESEAQELSNKGESENNNEEELNQNEEQDQKIIEQESSNTDSTKEEDVFNLNEEEDVEPENDSKEEDFELKNDFKEEDIKTENDLKEENDNLFEYTCKESNEIKNNDKGETAINYENKIIDKEDNEGVDLGIDLRVKDGEMKLVEDNFNNENELKDLESGGFAKKIKREINIDNFDKNPPVNSLTNLLKTIIENNKNSKYKGNYKSGRKLNMKAIVPYIASGYTRDKIWMKRLKADKIDLTIRIFFDNSRSMFNETLLTNAFNTFYKLKKSLSILNVKTEIYKFGSKLEKIDNVNQLNFEDTHTSVNFINEKEYETGINILITDGVFSCFKKNNFGCLIMDVKNILQMTGVTFVDNKMIIENYLDTFPLSYEILKECKDIETKIVKLIKKLILTLKE</sequence>
<dbReference type="GO" id="GO:0016887">
    <property type="term" value="F:ATP hydrolysis activity"/>
    <property type="evidence" value="ECO:0007669"/>
    <property type="project" value="InterPro"/>
</dbReference>
<feature type="region of interest" description="Disordered" evidence="9">
    <location>
        <begin position="2241"/>
        <end position="2340"/>
    </location>
</feature>
<evidence type="ECO:0000256" key="8">
    <source>
        <dbReference type="ARBA" id="ARBA00023242"/>
    </source>
</evidence>
<feature type="domain" description="AAA+ ATPase" evidence="10">
    <location>
        <begin position="252"/>
        <end position="451"/>
    </location>
</feature>
<dbReference type="InterPro" id="IPR041190">
    <property type="entry name" value="Midasin_AAA_lid_5"/>
</dbReference>
<dbReference type="PANTHER" id="PTHR48103">
    <property type="entry name" value="MIDASIN-RELATED"/>
    <property type="match status" value="1"/>
</dbReference>
<dbReference type="CDD" id="cd00009">
    <property type="entry name" value="AAA"/>
    <property type="match status" value="2"/>
</dbReference>
<comment type="caution">
    <text evidence="11">The sequence shown here is derived from an EMBL/GenBank/DDBJ whole genome shotgun (WGS) entry which is preliminary data.</text>
</comment>
<evidence type="ECO:0000313" key="12">
    <source>
        <dbReference type="Proteomes" id="UP000192356"/>
    </source>
</evidence>
<name>A0A1X0QB02_9MICR</name>
<dbReference type="PANTHER" id="PTHR48103:SF2">
    <property type="entry name" value="MIDASIN"/>
    <property type="match status" value="1"/>
</dbReference>
<dbReference type="OrthoDB" id="5186at2759"/>
<dbReference type="Proteomes" id="UP000192356">
    <property type="component" value="Unassembled WGS sequence"/>
</dbReference>
<dbReference type="SMART" id="SM00382">
    <property type="entry name" value="AAA"/>
    <property type="match status" value="4"/>
</dbReference>
<keyword evidence="6" id="KW-0067">ATP-binding</keyword>
<feature type="domain" description="AAA+ ATPase" evidence="10">
    <location>
        <begin position="871"/>
        <end position="1017"/>
    </location>
</feature>
<evidence type="ECO:0000256" key="3">
    <source>
        <dbReference type="ARBA" id="ARBA00007188"/>
    </source>
</evidence>
<dbReference type="InterPro" id="IPR011704">
    <property type="entry name" value="ATPase_dyneun-rel_AAA"/>
</dbReference>
<evidence type="ECO:0000256" key="7">
    <source>
        <dbReference type="ARBA" id="ARBA00023186"/>
    </source>
</evidence>
<dbReference type="SUPFAM" id="SSF52540">
    <property type="entry name" value="P-loop containing nucleoside triphosphate hydrolases"/>
    <property type="match status" value="5"/>
</dbReference>
<organism evidence="11 12">
    <name type="scientific">Hepatospora eriocheir</name>
    <dbReference type="NCBI Taxonomy" id="1081669"/>
    <lineage>
        <taxon>Eukaryota</taxon>
        <taxon>Fungi</taxon>
        <taxon>Fungi incertae sedis</taxon>
        <taxon>Microsporidia</taxon>
        <taxon>Hepatosporidae</taxon>
        <taxon>Hepatospora</taxon>
    </lineage>
</organism>
<keyword evidence="8" id="KW-0539">Nucleus</keyword>
<keyword evidence="5" id="KW-0547">Nucleotide-binding</keyword>
<feature type="compositionally biased region" description="Acidic residues" evidence="9">
    <location>
        <begin position="2285"/>
        <end position="2296"/>
    </location>
</feature>
<reference evidence="11 12" key="1">
    <citation type="journal article" date="2017" name="Environ. Microbiol.">
        <title>Decay of the glycolytic pathway and adaptation to intranuclear parasitism within Enterocytozoonidae microsporidia.</title>
        <authorList>
            <person name="Wiredu Boakye D."/>
            <person name="Jaroenlak P."/>
            <person name="Prachumwat A."/>
            <person name="Williams T.A."/>
            <person name="Bateman K.S."/>
            <person name="Itsathitphaisarn O."/>
            <person name="Sritunyalucksana K."/>
            <person name="Paszkiewicz K.H."/>
            <person name="Moore K.A."/>
            <person name="Stentiford G.D."/>
            <person name="Williams B.A."/>
        </authorList>
    </citation>
    <scope>NUCLEOTIDE SEQUENCE [LARGE SCALE GENOMIC DNA]</scope>
    <source>
        <strain evidence="11 12">GB1</strain>
    </source>
</reference>
<evidence type="ECO:0000259" key="10">
    <source>
        <dbReference type="SMART" id="SM00382"/>
    </source>
</evidence>
<dbReference type="VEuPathDB" id="MicrosporidiaDB:A0H76_2791"/>
<evidence type="ECO:0000256" key="6">
    <source>
        <dbReference type="ARBA" id="ARBA00022840"/>
    </source>
</evidence>
<dbReference type="InterPro" id="IPR003593">
    <property type="entry name" value="AAA+_ATPase"/>
</dbReference>
<dbReference type="Pfam" id="PF17867">
    <property type="entry name" value="AAA_lid_7"/>
    <property type="match status" value="1"/>
</dbReference>
<feature type="compositionally biased region" description="Basic and acidic residues" evidence="9">
    <location>
        <begin position="2248"/>
        <end position="2257"/>
    </location>
</feature>
<dbReference type="Pfam" id="PF17865">
    <property type="entry name" value="AAA_lid_5"/>
    <property type="match status" value="1"/>
</dbReference>
<dbReference type="GO" id="GO:0000055">
    <property type="term" value="P:ribosomal large subunit export from nucleus"/>
    <property type="evidence" value="ECO:0007669"/>
    <property type="project" value="TreeGrafter"/>
</dbReference>
<dbReference type="VEuPathDB" id="MicrosporidiaDB:A0H76_322"/>
<dbReference type="GO" id="GO:0030687">
    <property type="term" value="C:preribosome, large subunit precursor"/>
    <property type="evidence" value="ECO:0007669"/>
    <property type="project" value="TreeGrafter"/>
</dbReference>
<dbReference type="GO" id="GO:0000027">
    <property type="term" value="P:ribosomal large subunit assembly"/>
    <property type="evidence" value="ECO:0007669"/>
    <property type="project" value="TreeGrafter"/>
</dbReference>
<comment type="similarity">
    <text evidence="3">Belongs to the midasin family.</text>
</comment>
<protein>
    <recommendedName>
        <fullName evidence="4">Midasin</fullName>
    </recommendedName>
</protein>
<evidence type="ECO:0000256" key="1">
    <source>
        <dbReference type="ARBA" id="ARBA00004604"/>
    </source>
</evidence>
<dbReference type="VEuPathDB" id="MicrosporidiaDB:A0H76_2533"/>
<feature type="domain" description="AAA+ ATPase" evidence="10">
    <location>
        <begin position="593"/>
        <end position="739"/>
    </location>
</feature>
<evidence type="ECO:0000256" key="5">
    <source>
        <dbReference type="ARBA" id="ARBA00022741"/>
    </source>
</evidence>
<dbReference type="VEuPathDB" id="MicrosporidiaDB:A0H76_1140"/>
<dbReference type="GO" id="GO:0005524">
    <property type="term" value="F:ATP binding"/>
    <property type="evidence" value="ECO:0007669"/>
    <property type="project" value="UniProtKB-KW"/>
</dbReference>
<dbReference type="FunFam" id="3.40.50.300:FF:000142">
    <property type="entry name" value="Midasin"/>
    <property type="match status" value="3"/>
</dbReference>
<dbReference type="InterPro" id="IPR040848">
    <property type="entry name" value="AAA_lid_7"/>
</dbReference>
<feature type="domain" description="AAA+ ATPase" evidence="10">
    <location>
        <begin position="1121"/>
        <end position="1268"/>
    </location>
</feature>
<keyword evidence="12" id="KW-1185">Reference proteome</keyword>
<dbReference type="InterPro" id="IPR027417">
    <property type="entry name" value="P-loop_NTPase"/>
</dbReference>
<evidence type="ECO:0000313" key="11">
    <source>
        <dbReference type="EMBL" id="ORD96980.1"/>
    </source>
</evidence>
<dbReference type="EMBL" id="LVKB01000049">
    <property type="protein sequence ID" value="ORD96980.1"/>
    <property type="molecule type" value="Genomic_DNA"/>
</dbReference>
<dbReference type="Pfam" id="PF07728">
    <property type="entry name" value="AAA_5"/>
    <property type="match status" value="4"/>
</dbReference>
<dbReference type="VEuPathDB" id="MicrosporidiaDB:HERIO_1134"/>
<accession>A0A1X0QB02</accession>
<keyword evidence="7" id="KW-0143">Chaperone</keyword>
<comment type="subcellular location">
    <subcellularLocation>
        <location evidence="1">Nucleus</location>
        <location evidence="1">Nucleolus</location>
    </subcellularLocation>
    <subcellularLocation>
        <location evidence="2">Nucleus</location>
        <location evidence="2">Nucleoplasm</location>
    </subcellularLocation>
</comment>
<proteinExistence type="inferred from homology"/>
<evidence type="ECO:0000256" key="4">
    <source>
        <dbReference type="ARBA" id="ARBA00017143"/>
    </source>
</evidence>
<dbReference type="Gene3D" id="3.40.50.300">
    <property type="entry name" value="P-loop containing nucleotide triphosphate hydrolases"/>
    <property type="match status" value="5"/>
</dbReference>
<feature type="compositionally biased region" description="Acidic residues" evidence="9">
    <location>
        <begin position="2321"/>
        <end position="2337"/>
    </location>
</feature>
<dbReference type="GO" id="GO:0005730">
    <property type="term" value="C:nucleolus"/>
    <property type="evidence" value="ECO:0007669"/>
    <property type="project" value="UniProtKB-SubCell"/>
</dbReference>
<evidence type="ECO:0000256" key="2">
    <source>
        <dbReference type="ARBA" id="ARBA00004642"/>
    </source>
</evidence>
<gene>
    <name evidence="11" type="primary">MDN1</name>
    <name evidence="11" type="ORF">HERIO_1134</name>
</gene>